<evidence type="ECO:0000256" key="1">
    <source>
        <dbReference type="SAM" id="SignalP"/>
    </source>
</evidence>
<accession>A0A1Y2EQZ8</accession>
<protein>
    <submittedName>
        <fullName evidence="2">Uncharacterized protein</fullName>
    </submittedName>
</protein>
<gene>
    <name evidence="2" type="ORF">LY90DRAFT_502882</name>
</gene>
<reference evidence="2 3" key="1">
    <citation type="submission" date="2016-08" db="EMBL/GenBank/DDBJ databases">
        <title>A Parts List for Fungal Cellulosomes Revealed by Comparative Genomics.</title>
        <authorList>
            <consortium name="DOE Joint Genome Institute"/>
            <person name="Haitjema C.H."/>
            <person name="Gilmore S.P."/>
            <person name="Henske J.K."/>
            <person name="Solomon K.V."/>
            <person name="De Groot R."/>
            <person name="Kuo A."/>
            <person name="Mondo S.J."/>
            <person name="Salamov A.A."/>
            <person name="Labutti K."/>
            <person name="Zhao Z."/>
            <person name="Chiniquy J."/>
            <person name="Barry K."/>
            <person name="Brewer H.M."/>
            <person name="Purvine S.O."/>
            <person name="Wright A.T."/>
            <person name="Boxma B."/>
            <person name="Van Alen T."/>
            <person name="Hackstein J.H."/>
            <person name="Baker S.E."/>
            <person name="Grigoriev I.V."/>
            <person name="O'Malley M.A."/>
        </authorList>
    </citation>
    <scope>NUCLEOTIDE SEQUENCE [LARGE SCALE GENOMIC DNA]</scope>
    <source>
        <strain evidence="2 3">G1</strain>
    </source>
</reference>
<name>A0A1Y2EQZ8_9FUNG</name>
<dbReference type="OrthoDB" id="1600564at2759"/>
<comment type="caution">
    <text evidence="2">The sequence shown here is derived from an EMBL/GenBank/DDBJ whole genome shotgun (WGS) entry which is preliminary data.</text>
</comment>
<dbReference type="EMBL" id="MCOG01000031">
    <property type="protein sequence ID" value="ORY74023.1"/>
    <property type="molecule type" value="Genomic_DNA"/>
</dbReference>
<proteinExistence type="predicted"/>
<feature type="chain" id="PRO_5011006394" evidence="1">
    <location>
        <begin position="20"/>
        <end position="103"/>
    </location>
</feature>
<keyword evidence="3" id="KW-1185">Reference proteome</keyword>
<keyword evidence="1" id="KW-0732">Signal</keyword>
<sequence length="103" mass="11727">MKSSTFFVSLGLLIEGIGTFKQGKDSSFFYSSSTNAFNYSKITDIVIFWRFVYSDVSTNYTTMDYSSQNMALGKNWGLYLTEDIHPMKLWSYAYSGAVIDTEV</sequence>
<feature type="signal peptide" evidence="1">
    <location>
        <begin position="1"/>
        <end position="19"/>
    </location>
</feature>
<dbReference type="Proteomes" id="UP000193920">
    <property type="component" value="Unassembled WGS sequence"/>
</dbReference>
<organism evidence="2 3">
    <name type="scientific">Neocallimastix californiae</name>
    <dbReference type="NCBI Taxonomy" id="1754190"/>
    <lineage>
        <taxon>Eukaryota</taxon>
        <taxon>Fungi</taxon>
        <taxon>Fungi incertae sedis</taxon>
        <taxon>Chytridiomycota</taxon>
        <taxon>Chytridiomycota incertae sedis</taxon>
        <taxon>Neocallimastigomycetes</taxon>
        <taxon>Neocallimastigales</taxon>
        <taxon>Neocallimastigaceae</taxon>
        <taxon>Neocallimastix</taxon>
    </lineage>
</organism>
<evidence type="ECO:0000313" key="2">
    <source>
        <dbReference type="EMBL" id="ORY74023.1"/>
    </source>
</evidence>
<evidence type="ECO:0000313" key="3">
    <source>
        <dbReference type="Proteomes" id="UP000193920"/>
    </source>
</evidence>
<dbReference type="AlphaFoldDB" id="A0A1Y2EQZ8"/>
<dbReference type="STRING" id="1754190.A0A1Y2EQZ8"/>